<dbReference type="CDD" id="cd05304">
    <property type="entry name" value="Rubrum_tdh"/>
    <property type="match status" value="1"/>
</dbReference>
<evidence type="ECO:0000256" key="15">
    <source>
        <dbReference type="SAM" id="SignalP"/>
    </source>
</evidence>
<keyword evidence="10" id="KW-0520">NAD</keyword>
<sequence>MWRPSGLSSVFLAACLGLALFATTTNAEFDFPAANLRSIQRHLVRMGEFFPVNRPGEGDEGFDGARPENPEGGAISKFAFSNMPSLLGAVYLFSAVCFILCLRGLSTPQTAKRGNILGLVGMVAAVVVTFTEAGFGQHYLLFFATAAPAVGLGLYIAQSVNMTEMPQLVALFHSFVGLAAVMVGFANFHSPAGVERASSLLRLLEVYAGVFVAGITFTGSVVAAAKLHGSMESRSLRVPGRHALNSATIAAIGVLGALFCVSSGHLTRMLCLYVNAGLSMWLGFHLVAAIGGADMPVVISLLNSYSGVALAASGFMLDNNLLIIAGALIASSGAILSYIMCRGMNRSLWNVVLGGFEEAEGVGAAAPQGAVQQTTADEVADELLAARKVLIVPGYGMAVARCQSELADIAKNLINCGITVDFGIHPVAGRMPGHMNVLLAEADVPYKIVKEMSEVNPEISSYDVVLVVGANDTVNPAALEPGSKISGMPVIEAWKARRVFVLKRSMAAGYASIENPLFHLENTRMLFGNAKNTTSAVFARVNAKPTRVTYVPFQKAEQMPPSAARDDLESGLLEFEREERVDQSSWPYPRLGVGVLKDTNGSVMVPLAPKFVPKLRRMAFRVIVESGAGVDAGFSDEEYRRNGAEIEHNAEGVIRAAEVLLRVSAPTPEMVSRMPRDKRVSSSTSLSLERFLNTFDPFRNTQALDMLARQGVTALAVDEVPRVTRAQKLDVKSAMQGLQGYRAVIEAFNALPKLSKASISAAGRVDAAKVFVIGAGVAGLQAISTAHGLGAQVFGHDVRSATREEVESCGGKFIGLRMGEEAEVLGGYAREMGESYQRAQRELIANTIKHCDVVICTAAIHGKPSPKLISRDMLRTMKPGSVIVDLATEFGDVRAGWGGNVEVAPKDDQIVVDGITVIGRRRIETRMPVQASELFSMNMCNLLEDLGGGSNFRVNMDDEVIRGLVAVYQGRNVWQPPQPTPVSRTPPRSMQMPPAPSAGAAPARIGGAFAQALASDAFFAMCLVVAAAVVGLLGIVLDPMELKHLTLLALSLIVGYYCVWAVTPALHTPLMSVTNALCHYLFIPFSAVRSYRHRLHAGIRHRTNIWLHSSGYHWNLFGFRQHCWYGSLHTVEWILCHPPHAEDVSDLRENPP</sequence>
<dbReference type="AlphaFoldDB" id="U5U0M1"/>
<feature type="transmembrane region" description="Helical" evidence="14">
    <location>
        <begin position="321"/>
        <end position="340"/>
    </location>
</feature>
<evidence type="ECO:0000256" key="9">
    <source>
        <dbReference type="ARBA" id="ARBA00022989"/>
    </source>
</evidence>
<evidence type="ECO:0000256" key="10">
    <source>
        <dbReference type="ARBA" id="ARBA00023027"/>
    </source>
</evidence>
<dbReference type="InterPro" id="IPR036291">
    <property type="entry name" value="NAD(P)-bd_dom_sf"/>
</dbReference>
<dbReference type="Pfam" id="PF02233">
    <property type="entry name" value="PNTB"/>
    <property type="match status" value="1"/>
</dbReference>
<dbReference type="PANTHER" id="PTHR10160:SF19">
    <property type="entry name" value="PROTON-TRANSLOCATING NAD(P)(+) TRANSHYDROGENASE"/>
    <property type="match status" value="1"/>
</dbReference>
<feature type="transmembrane region" description="Helical" evidence="14">
    <location>
        <begin position="1069"/>
        <end position="1088"/>
    </location>
</feature>
<feature type="transmembrane region" description="Helical" evidence="14">
    <location>
        <begin position="278"/>
        <end position="301"/>
    </location>
</feature>
<evidence type="ECO:0000256" key="1">
    <source>
        <dbReference type="ARBA" id="ARBA00004429"/>
    </source>
</evidence>
<name>U5U0M1_EIMMA</name>
<dbReference type="GO" id="GO:0050661">
    <property type="term" value="F:NADP binding"/>
    <property type="evidence" value="ECO:0007669"/>
    <property type="project" value="TreeGrafter"/>
</dbReference>
<keyword evidence="5 14" id="KW-0812">Transmembrane</keyword>
<dbReference type="Pfam" id="PF05222">
    <property type="entry name" value="AlaDh_PNT_N"/>
    <property type="match status" value="1"/>
</dbReference>
<feature type="transmembrane region" description="Helical" evidence="14">
    <location>
        <begin position="206"/>
        <end position="225"/>
    </location>
</feature>
<feature type="region of interest" description="Disordered" evidence="13">
    <location>
        <begin position="976"/>
        <end position="997"/>
    </location>
</feature>
<dbReference type="GO" id="GO:0006740">
    <property type="term" value="P:NADPH regeneration"/>
    <property type="evidence" value="ECO:0007669"/>
    <property type="project" value="TreeGrafter"/>
</dbReference>
<feature type="transmembrane region" description="Helical" evidence="14">
    <location>
        <begin position="114"/>
        <end position="133"/>
    </location>
</feature>
<keyword evidence="9 14" id="KW-1133">Transmembrane helix</keyword>
<dbReference type="EC" id="7.1.1.1" evidence="2"/>
<dbReference type="SMART" id="SM01003">
    <property type="entry name" value="AlaDh_PNT_N"/>
    <property type="match status" value="1"/>
</dbReference>
<dbReference type="Pfam" id="PF12769">
    <property type="entry name" value="PNTB_4TM"/>
    <property type="match status" value="1"/>
</dbReference>
<evidence type="ECO:0000256" key="7">
    <source>
        <dbReference type="ARBA" id="ARBA00022857"/>
    </source>
</evidence>
<keyword evidence="6" id="KW-0547">Nucleotide-binding</keyword>
<reference evidence="18" key="1">
    <citation type="journal article" date="2014" name="Genet. Mol. Res.">
        <title>Sequence analysis of the PIP5K locus in Eimeria maxima provides further evidence for eimerian genome plasticity and segmental organization.</title>
        <authorList>
            <person name="Song B.K."/>
            <person name="Pan M.Z."/>
            <person name="Lau Y.L."/>
            <person name="Wan K.L."/>
        </authorList>
    </citation>
    <scope>NUCLEOTIDE SEQUENCE</scope>
    <source>
        <strain evidence="18">Weybridge</strain>
    </source>
</reference>
<dbReference type="PROSITE" id="PS51257">
    <property type="entry name" value="PROKAR_LIPOPROTEIN"/>
    <property type="match status" value="1"/>
</dbReference>
<feature type="transmembrane region" description="Helical" evidence="14">
    <location>
        <begin position="1017"/>
        <end position="1037"/>
    </location>
</feature>
<evidence type="ECO:0000259" key="17">
    <source>
        <dbReference type="SMART" id="SM01003"/>
    </source>
</evidence>
<protein>
    <recommendedName>
        <fullName evidence="2">proton-translocating NAD(P)(+) transhydrogenase</fullName>
        <ecNumber evidence="2">7.1.1.1</ecNumber>
    </recommendedName>
</protein>
<evidence type="ECO:0000313" key="18">
    <source>
        <dbReference type="EMBL" id="AGZ15732.1"/>
    </source>
</evidence>
<evidence type="ECO:0000256" key="11">
    <source>
        <dbReference type="ARBA" id="ARBA00023136"/>
    </source>
</evidence>
<comment type="catalytic activity">
    <reaction evidence="12">
        <text>NAD(+) + NADPH + H(+)(in) = NADH + NADP(+) + H(+)(out)</text>
        <dbReference type="Rhea" id="RHEA:47992"/>
        <dbReference type="ChEBI" id="CHEBI:15378"/>
        <dbReference type="ChEBI" id="CHEBI:57540"/>
        <dbReference type="ChEBI" id="CHEBI:57783"/>
        <dbReference type="ChEBI" id="CHEBI:57945"/>
        <dbReference type="ChEBI" id="CHEBI:58349"/>
        <dbReference type="EC" id="7.1.1.1"/>
    </reaction>
</comment>
<dbReference type="PANTHER" id="PTHR10160">
    <property type="entry name" value="NAD(P) TRANSHYDROGENASE"/>
    <property type="match status" value="1"/>
</dbReference>
<dbReference type="InterPro" id="IPR007698">
    <property type="entry name" value="AlaDH/PNT_NAD(H)-bd"/>
</dbReference>
<evidence type="ECO:0000256" key="6">
    <source>
        <dbReference type="ARBA" id="ARBA00022741"/>
    </source>
</evidence>
<dbReference type="EMBL" id="KF265341">
    <property type="protein sequence ID" value="AGZ15732.1"/>
    <property type="molecule type" value="Genomic_DNA"/>
</dbReference>
<dbReference type="InterPro" id="IPR029035">
    <property type="entry name" value="DHS-like_NAD/FAD-binding_dom"/>
</dbReference>
<dbReference type="InterPro" id="IPR034300">
    <property type="entry name" value="PNTB-like"/>
</dbReference>
<dbReference type="GO" id="GO:0005886">
    <property type="term" value="C:plasma membrane"/>
    <property type="evidence" value="ECO:0007669"/>
    <property type="project" value="UniProtKB-SubCell"/>
</dbReference>
<dbReference type="Gene3D" id="3.40.50.1220">
    <property type="entry name" value="TPP-binding domain"/>
    <property type="match status" value="1"/>
</dbReference>
<feature type="chain" id="PRO_5004664644" description="proton-translocating NAD(P)(+) transhydrogenase" evidence="15">
    <location>
        <begin position="28"/>
        <end position="1152"/>
    </location>
</feature>
<feature type="transmembrane region" description="Helical" evidence="14">
    <location>
        <begin position="168"/>
        <end position="186"/>
    </location>
</feature>
<feature type="signal peptide" evidence="15">
    <location>
        <begin position="1"/>
        <end position="27"/>
    </location>
</feature>
<feature type="transmembrane region" description="Helical" evidence="14">
    <location>
        <begin position="246"/>
        <end position="266"/>
    </location>
</feature>
<dbReference type="Gene3D" id="3.40.50.720">
    <property type="entry name" value="NAD(P)-binding Rossmann-like Domain"/>
    <property type="match status" value="2"/>
</dbReference>
<dbReference type="Pfam" id="PF01262">
    <property type="entry name" value="AlaDh_PNT_C"/>
    <property type="match status" value="1"/>
</dbReference>
<dbReference type="SUPFAM" id="SSF51735">
    <property type="entry name" value="NAD(P)-binding Rossmann-fold domains"/>
    <property type="match status" value="1"/>
</dbReference>
<feature type="domain" description="Alanine dehydrogenase/pyridine nucleotide transhydrogenase NAD(H)-binding" evidence="16">
    <location>
        <begin position="748"/>
        <end position="919"/>
    </location>
</feature>
<evidence type="ECO:0000256" key="14">
    <source>
        <dbReference type="SAM" id="Phobius"/>
    </source>
</evidence>
<evidence type="ECO:0000256" key="2">
    <source>
        <dbReference type="ARBA" id="ARBA00012943"/>
    </source>
</evidence>
<organism evidence="18">
    <name type="scientific">Eimeria maxima</name>
    <name type="common">Coccidian parasite</name>
    <dbReference type="NCBI Taxonomy" id="5804"/>
    <lineage>
        <taxon>Eukaryota</taxon>
        <taxon>Sar</taxon>
        <taxon>Alveolata</taxon>
        <taxon>Apicomplexa</taxon>
        <taxon>Conoidasida</taxon>
        <taxon>Coccidia</taxon>
        <taxon>Eucoccidiorida</taxon>
        <taxon>Eimeriorina</taxon>
        <taxon>Eimeriidae</taxon>
        <taxon>Eimeria</taxon>
    </lineage>
</organism>
<evidence type="ECO:0000256" key="12">
    <source>
        <dbReference type="ARBA" id="ARBA00048202"/>
    </source>
</evidence>
<feature type="transmembrane region" description="Helical" evidence="14">
    <location>
        <begin position="83"/>
        <end position="102"/>
    </location>
</feature>
<dbReference type="PROSITE" id="PS00837">
    <property type="entry name" value="ALADH_PNT_2"/>
    <property type="match status" value="1"/>
</dbReference>
<evidence type="ECO:0000256" key="3">
    <source>
        <dbReference type="ARBA" id="ARBA00022475"/>
    </source>
</evidence>
<gene>
    <name evidence="18" type="primary">EmW07</name>
</gene>
<keyword evidence="7" id="KW-0521">NADP</keyword>
<keyword evidence="3" id="KW-1003">Cell membrane</keyword>
<dbReference type="VEuPathDB" id="ToxoDB:EMWEY_00011310"/>
<evidence type="ECO:0000256" key="13">
    <source>
        <dbReference type="SAM" id="MobiDB-lite"/>
    </source>
</evidence>
<evidence type="ECO:0000259" key="16">
    <source>
        <dbReference type="SMART" id="SM01002"/>
    </source>
</evidence>
<keyword evidence="8" id="KW-1278">Translocase</keyword>
<dbReference type="GO" id="GO:0008750">
    <property type="term" value="F:proton-translocating NAD(P)+ transhydrogenase activity"/>
    <property type="evidence" value="ECO:0007669"/>
    <property type="project" value="UniProtKB-EC"/>
</dbReference>
<feature type="transmembrane region" description="Helical" evidence="14">
    <location>
        <begin position="139"/>
        <end position="156"/>
    </location>
</feature>
<feature type="domain" description="Alanine dehydrogenase/pyridine nucleotide transhydrogenase N-terminal" evidence="17">
    <location>
        <begin position="594"/>
        <end position="739"/>
    </location>
</feature>
<feature type="transmembrane region" description="Helical" evidence="14">
    <location>
        <begin position="1044"/>
        <end position="1063"/>
    </location>
</feature>
<keyword evidence="11 14" id="KW-0472">Membrane</keyword>
<keyword evidence="4" id="KW-0997">Cell inner membrane</keyword>
<dbReference type="SUPFAM" id="SSF52283">
    <property type="entry name" value="Formate/glycerate dehydrogenase catalytic domain-like"/>
    <property type="match status" value="1"/>
</dbReference>
<keyword evidence="15" id="KW-0732">Signal</keyword>
<dbReference type="InterPro" id="IPR024605">
    <property type="entry name" value="NADP_transhyd_a_C"/>
</dbReference>
<dbReference type="SUPFAM" id="SSF52467">
    <property type="entry name" value="DHS-like NAD/FAD-binding domain"/>
    <property type="match status" value="1"/>
</dbReference>
<evidence type="ECO:0000256" key="4">
    <source>
        <dbReference type="ARBA" id="ARBA00022519"/>
    </source>
</evidence>
<accession>U5U0M1</accession>
<dbReference type="InterPro" id="IPR008143">
    <property type="entry name" value="Ala_DH/PNT_CS2"/>
</dbReference>
<comment type="subcellular location">
    <subcellularLocation>
        <location evidence="1">Cell inner membrane</location>
        <topology evidence="1">Multi-pass membrane protein</topology>
    </subcellularLocation>
</comment>
<evidence type="ECO:0000256" key="8">
    <source>
        <dbReference type="ARBA" id="ARBA00022967"/>
    </source>
</evidence>
<dbReference type="InterPro" id="IPR007886">
    <property type="entry name" value="AlaDH/PNT_N"/>
</dbReference>
<dbReference type="NCBIfam" id="NF006942">
    <property type="entry name" value="PRK09424.1"/>
    <property type="match status" value="1"/>
</dbReference>
<proteinExistence type="predicted"/>
<evidence type="ECO:0000256" key="5">
    <source>
        <dbReference type="ARBA" id="ARBA00022692"/>
    </source>
</evidence>
<dbReference type="SMART" id="SM01002">
    <property type="entry name" value="AlaDh_PNT_C"/>
    <property type="match status" value="1"/>
</dbReference>
<dbReference type="GO" id="GO:0016491">
    <property type="term" value="F:oxidoreductase activity"/>
    <property type="evidence" value="ECO:0007669"/>
    <property type="project" value="InterPro"/>
</dbReference>